<dbReference type="SUPFAM" id="SSF53955">
    <property type="entry name" value="Lysozyme-like"/>
    <property type="match status" value="1"/>
</dbReference>
<accession>A0A4U8U3L2</accession>
<organism evidence="3 4">
    <name type="scientific">Helicobacter bilis</name>
    <dbReference type="NCBI Taxonomy" id="37372"/>
    <lineage>
        <taxon>Bacteria</taxon>
        <taxon>Pseudomonadati</taxon>
        <taxon>Campylobacterota</taxon>
        <taxon>Epsilonproteobacteria</taxon>
        <taxon>Campylobacterales</taxon>
        <taxon>Helicobacteraceae</taxon>
        <taxon>Helicobacter</taxon>
    </lineage>
</organism>
<evidence type="ECO:0000259" key="2">
    <source>
        <dbReference type="Pfam" id="PF09374"/>
    </source>
</evidence>
<proteinExistence type="predicted"/>
<reference evidence="3 4" key="1">
    <citation type="journal article" date="2014" name="Genome Announc.">
        <title>Draft genome sequences of eight enterohepatic helicobacter species isolated from both laboratory and wild rodents.</title>
        <authorList>
            <person name="Sheh A."/>
            <person name="Shen Z."/>
            <person name="Fox J.G."/>
        </authorList>
    </citation>
    <scope>NUCLEOTIDE SEQUENCE [LARGE SCALE GENOMIC DNA]</scope>
    <source>
        <strain evidence="3 4">ATCC 49320</strain>
    </source>
</reference>
<dbReference type="EMBL" id="JRPJ02000069">
    <property type="protein sequence ID" value="TLE07903.1"/>
    <property type="molecule type" value="Genomic_DNA"/>
</dbReference>
<dbReference type="Pfam" id="PF05838">
    <property type="entry name" value="Glyco_hydro_108"/>
    <property type="match status" value="1"/>
</dbReference>
<dbReference type="Proteomes" id="UP000029857">
    <property type="component" value="Unassembled WGS sequence"/>
</dbReference>
<gene>
    <name evidence="3" type="ORF">LS79_010880</name>
</gene>
<comment type="caution">
    <text evidence="3">The sequence shown here is derived from an EMBL/GenBank/DDBJ whole genome shotgun (WGS) entry which is preliminary data.</text>
</comment>
<dbReference type="InterPro" id="IPR018537">
    <property type="entry name" value="Peptidoglycan-bd_3"/>
</dbReference>
<protein>
    <submittedName>
        <fullName evidence="3">Uncharacterized protein</fullName>
    </submittedName>
</protein>
<feature type="domain" description="TtsA-like Glycoside hydrolase family 108" evidence="1">
    <location>
        <begin position="10"/>
        <end position="113"/>
    </location>
</feature>
<feature type="domain" description="Peptidoglycan binding" evidence="2">
    <location>
        <begin position="117"/>
        <end position="181"/>
    </location>
</feature>
<dbReference type="InterPro" id="IPR023346">
    <property type="entry name" value="Lysozyme-like_dom_sf"/>
</dbReference>
<evidence type="ECO:0000259" key="1">
    <source>
        <dbReference type="Pfam" id="PF05838"/>
    </source>
</evidence>
<dbReference type="Gene3D" id="1.20.141.10">
    <property type="entry name" value="Chitosanase, subunit A, domain 1"/>
    <property type="match status" value="1"/>
</dbReference>
<name>A0A4U8U3L2_9HELI</name>
<dbReference type="InterPro" id="IPR008565">
    <property type="entry name" value="TtsA-like_GH18_dom"/>
</dbReference>
<dbReference type="Pfam" id="PF09374">
    <property type="entry name" value="PG_binding_3"/>
    <property type="match status" value="1"/>
</dbReference>
<dbReference type="AlphaFoldDB" id="A0A4U8U3L2"/>
<sequence>MAELSIAESKTLKWEGGYCNVAGDRGGETIFGIARNMHPKLSLWGIMDTYKRNYESFRKAHYKELEKLCLGNAEFKKEMDNFYRKEFWDKIKGDLIESQEVANALYDFAVNSGVSKAVKSIQEILGIAVDGNLGAKTIAAINSKDGKELCNKLCDKRAAFFEAIAKKGENAKFLKGWLNRVKDFYV</sequence>
<evidence type="ECO:0000313" key="3">
    <source>
        <dbReference type="EMBL" id="TLE07903.1"/>
    </source>
</evidence>
<dbReference type="RefSeq" id="WP_052100034.1">
    <property type="nucleotide sequence ID" value="NZ_FZMS01000006.1"/>
</dbReference>
<evidence type="ECO:0000313" key="4">
    <source>
        <dbReference type="Proteomes" id="UP000029857"/>
    </source>
</evidence>